<evidence type="ECO:0000313" key="3">
    <source>
        <dbReference type="Proteomes" id="UP000515908"/>
    </source>
</evidence>
<accession>A0A7G2C6Q2</accession>
<keyword evidence="1" id="KW-0812">Transmembrane</keyword>
<reference evidence="2 3" key="1">
    <citation type="submission" date="2020-08" db="EMBL/GenBank/DDBJ databases">
        <authorList>
            <person name="Newling K."/>
            <person name="Davey J."/>
            <person name="Forrester S."/>
        </authorList>
    </citation>
    <scope>NUCLEOTIDE SEQUENCE [LARGE SCALE GENOMIC DNA]</scope>
    <source>
        <strain evidence="3">Crithidia deanei Carvalho (ATCC PRA-265)</strain>
    </source>
</reference>
<dbReference type="AlphaFoldDB" id="A0A7G2C6Q2"/>
<dbReference type="EMBL" id="LR877149">
    <property type="protein sequence ID" value="CAD2215508.1"/>
    <property type="molecule type" value="Genomic_DNA"/>
</dbReference>
<keyword evidence="3" id="KW-1185">Reference proteome</keyword>
<dbReference type="OrthoDB" id="60858at2759"/>
<evidence type="ECO:0008006" key="4">
    <source>
        <dbReference type="Google" id="ProtNLM"/>
    </source>
</evidence>
<evidence type="ECO:0000256" key="1">
    <source>
        <dbReference type="SAM" id="Phobius"/>
    </source>
</evidence>
<feature type="transmembrane region" description="Helical" evidence="1">
    <location>
        <begin position="30"/>
        <end position="55"/>
    </location>
</feature>
<dbReference type="PANTHER" id="PTHR37919">
    <property type="entry name" value="PROTEIN CBG05606"/>
    <property type="match status" value="1"/>
</dbReference>
<name>A0A7G2C6Q2_9TRYP</name>
<protein>
    <recommendedName>
        <fullName evidence="4">Emopamil binding protein</fullName>
    </recommendedName>
</protein>
<proteinExistence type="predicted"/>
<gene>
    <name evidence="2" type="ORF">ADEAN_000296300</name>
</gene>
<keyword evidence="1" id="KW-0472">Membrane</keyword>
<dbReference type="VEuPathDB" id="TriTrypDB:ADEAN_000296300"/>
<dbReference type="PANTHER" id="PTHR37919:SF2">
    <property type="entry name" value="EXPERA DOMAIN-CONTAINING PROTEIN"/>
    <property type="match status" value="1"/>
</dbReference>
<evidence type="ECO:0000313" key="2">
    <source>
        <dbReference type="EMBL" id="CAD2215508.1"/>
    </source>
</evidence>
<dbReference type="Proteomes" id="UP000515908">
    <property type="component" value="Chromosome 05"/>
</dbReference>
<keyword evidence="1" id="KW-1133">Transmembrane helix</keyword>
<sequence length="71" mass="8158">MTFYKTVLYFVMDIVEGGKYTKHNSMKDQIQFVIIPSSFWLIVPAYILYVCLGLLKQVTVAAPRKPAKSKK</sequence>
<organism evidence="2 3">
    <name type="scientific">Angomonas deanei</name>
    <dbReference type="NCBI Taxonomy" id="59799"/>
    <lineage>
        <taxon>Eukaryota</taxon>
        <taxon>Discoba</taxon>
        <taxon>Euglenozoa</taxon>
        <taxon>Kinetoplastea</taxon>
        <taxon>Metakinetoplastina</taxon>
        <taxon>Trypanosomatida</taxon>
        <taxon>Trypanosomatidae</taxon>
        <taxon>Strigomonadinae</taxon>
        <taxon>Angomonas</taxon>
    </lineage>
</organism>